<evidence type="ECO:0000313" key="1">
    <source>
        <dbReference type="EMBL" id="SBW80832.1"/>
    </source>
</evidence>
<dbReference type="Gene3D" id="3.10.670.10">
    <property type="entry name" value="Secreted effector protein ssei"/>
    <property type="match status" value="1"/>
</dbReference>
<gene>
    <name evidence="1" type="ORF">PVE_R1G2948</name>
</gene>
<dbReference type="InterPro" id="IPR036597">
    <property type="entry name" value="Fido-like_dom_sf"/>
</dbReference>
<dbReference type="RefSeq" id="WP_017846317.1">
    <property type="nucleotide sequence ID" value="NZ_AOUH01000016.1"/>
</dbReference>
<sequence>MQREYAYINVGAPNNLTSEAAVKAWLDRVLSASALEPQAKALITTQSLIPVEFSILEEGAEPGSPALIVERQEMPLWKILDKRFTWRASVGKNQSTDSVQVNVLFPKFYGALAQRLTAHRYFLDSLRVSGQAQSVEWEERGLAIATRPLLKTEVVLFSVWGASKRLLADIWFDLPLISLGAGQWPRAIGTGWPGMRIGARSGDLIRYSDEPGKNTLWVKPFGEAVLDADFSIFPRWTPRAVLLADQALKADEVIEVTLSAMPYQADEERYIIEVPASRRAAADWHYYLSVYMSYRCPWVNCGVLQEDGGIRLQSERPNQWFVRCDAARLFIAVSIQPRERTGWKAPTAPPTPEATTTQAWQKWDGLRESVGNNKIAKDYIESLIDRCLKKSGLPQDTQQLFKKERQFKFKYLIGHPTYSPGVSAFVPPRYKYFSFEQVLLGEPQRRAYFQEKLSAVDVQGQALPASQVATLTGMRDVLLADFLADIDALAASDDYQKLFGETCDALARVRVARYLAQVDAADEDLRGCAFRYLKGELKPRLLLFNEAVVPNAIVLKFNSQKALLISLNFTELKWAVWAPSTTAGQPSEVLMRFVAEHSPFPQKMNLVPQDFFPQKKRYGYHYRRFAPEPVSFRDTQHINAQLQLAAIADIKGQVDYAVFSSDEERRRVKLAMFKSVARAVSGLVTAAVGPLSGLGALLLSGMARFIANVGDVGLTYALAQNTDRPEDYAHYIHECKLGVLLAMVDLGADLPSANAKLRILLKQSTLGGRTVAPILNAPIDYDAPIKLKQTSESETFVSTPFWLIDLRQRMEKAFDDRGKGAELKGYLQATATCGYAEAKSCSDFLRSQRWETQAVGVLIFSELGDQRPQTHFALSIRDATDTAMVDFSLGDLDASMNGRGYFGTLKGWEDCVRGLPALEGALVIYKFYPDFANASLEVDGAFALGISWSPFVNGGDYSVLSFPLDFVCGVREQLERVWAQVFHQLPINASLSLNEPATFNQSELLAQVSNLSGLVDEAEGLLRRTIGVQAIGELRALMLGFLQAWRNEPWGGYRELMESVMAEEADLVNQALIHLEALQAGLPSTLASAQNALVDCVDWVAVRAGIDDDAWRLLFKQQLELHVSGEQATVDLYTAAELDALYEQLARGRQRECHHQRSSGYERLTMTSSRALLGIGLGLIRKMAQERQAECCFALIMASQPYDDSNEHFARVVYGICALRQQRFTVLTPLHERRLSGLPPAEPILI</sequence>
<dbReference type="Proteomes" id="UP000245431">
    <property type="component" value="Chromosome PVE_r1"/>
</dbReference>
<evidence type="ECO:0000313" key="2">
    <source>
        <dbReference type="Proteomes" id="UP000245431"/>
    </source>
</evidence>
<protein>
    <submittedName>
        <fullName evidence="1">Uncharacterized protein</fullName>
    </submittedName>
</protein>
<dbReference type="AlphaFoldDB" id="A0A1D3JXT6"/>
<dbReference type="EMBL" id="LT599583">
    <property type="protein sequence ID" value="SBW80832.1"/>
    <property type="molecule type" value="Genomic_DNA"/>
</dbReference>
<proteinExistence type="predicted"/>
<organism evidence="1 2">
    <name type="scientific">Pseudomonas veronii 1YdBTEX2</name>
    <dbReference type="NCBI Taxonomy" id="1295141"/>
    <lineage>
        <taxon>Bacteria</taxon>
        <taxon>Pseudomonadati</taxon>
        <taxon>Pseudomonadota</taxon>
        <taxon>Gammaproteobacteria</taxon>
        <taxon>Pseudomonadales</taxon>
        <taxon>Pseudomonadaceae</taxon>
        <taxon>Pseudomonas</taxon>
    </lineage>
</organism>
<accession>A0A1D3JXT6</accession>
<dbReference type="Gene3D" id="1.10.3290.10">
    <property type="entry name" value="Fido-like domain"/>
    <property type="match status" value="1"/>
</dbReference>
<name>A0A1D3JXT6_PSEVE</name>
<reference evidence="2" key="1">
    <citation type="submission" date="2016-07" db="EMBL/GenBank/DDBJ databases">
        <authorList>
            <person name="Florea S."/>
            <person name="Webb J.S."/>
            <person name="Jaromczyk J."/>
            <person name="Schardl C.L."/>
        </authorList>
    </citation>
    <scope>NUCLEOTIDE SEQUENCE [LARGE SCALE GENOMIC DNA]</scope>
    <source>
        <strain evidence="2">1YdBTEX2</strain>
    </source>
</reference>